<accession>A0A1X0NU84</accession>
<dbReference type="VEuPathDB" id="TriTrypDB:TM35_000181000"/>
<dbReference type="RefSeq" id="XP_028882109.1">
    <property type="nucleotide sequence ID" value="XM_029026413.1"/>
</dbReference>
<reference evidence="2 3" key="1">
    <citation type="submission" date="2017-03" db="EMBL/GenBank/DDBJ databases">
        <title>An alternative strategy for trypanosome survival in the mammalian bloodstream revealed through genome and transcriptome analysis of the ubiquitous bovine parasite Trypanosoma (Megatrypanum) theileri.</title>
        <authorList>
            <person name="Kelly S."/>
            <person name="Ivens A."/>
            <person name="Mott A."/>
            <person name="O'Neill E."/>
            <person name="Emms D."/>
            <person name="Macleod O."/>
            <person name="Voorheis P."/>
            <person name="Matthews J."/>
            <person name="Matthews K."/>
            <person name="Carrington M."/>
        </authorList>
    </citation>
    <scope>NUCLEOTIDE SEQUENCE [LARGE SCALE GENOMIC DNA]</scope>
    <source>
        <strain evidence="2">Edinburgh</strain>
    </source>
</reference>
<dbReference type="AlphaFoldDB" id="A0A1X0NU84"/>
<name>A0A1X0NU84_9TRYP</name>
<organism evidence="2 3">
    <name type="scientific">Trypanosoma theileri</name>
    <dbReference type="NCBI Taxonomy" id="67003"/>
    <lineage>
        <taxon>Eukaryota</taxon>
        <taxon>Discoba</taxon>
        <taxon>Euglenozoa</taxon>
        <taxon>Kinetoplastea</taxon>
        <taxon>Metakinetoplastina</taxon>
        <taxon>Trypanosomatida</taxon>
        <taxon>Trypanosomatidae</taxon>
        <taxon>Trypanosoma</taxon>
    </lineage>
</organism>
<dbReference type="GeneID" id="39986193"/>
<evidence type="ECO:0000313" key="2">
    <source>
        <dbReference type="EMBL" id="ORC88043.1"/>
    </source>
</evidence>
<proteinExistence type="predicted"/>
<comment type="caution">
    <text evidence="2">The sequence shown here is derived from an EMBL/GenBank/DDBJ whole genome shotgun (WGS) entry which is preliminary data.</text>
</comment>
<feature type="non-terminal residue" evidence="2">
    <location>
        <position position="112"/>
    </location>
</feature>
<dbReference type="EMBL" id="NBCO01000018">
    <property type="protein sequence ID" value="ORC88043.1"/>
    <property type="molecule type" value="Genomic_DNA"/>
</dbReference>
<dbReference type="Proteomes" id="UP000192257">
    <property type="component" value="Unassembled WGS sequence"/>
</dbReference>
<keyword evidence="3" id="KW-1185">Reference proteome</keyword>
<sequence>VDGARQSVPLSDPVRGGDHAGRGRSAHPAQAPEQHQEEGRSALHERGLQHGTQDGVECTQIHRSDHGVAVSAQGCDPVLRQAGHDNGGAATHDGPHPGLDAQYLSRTWPADN</sequence>
<feature type="region of interest" description="Disordered" evidence="1">
    <location>
        <begin position="78"/>
        <end position="112"/>
    </location>
</feature>
<feature type="non-terminal residue" evidence="2">
    <location>
        <position position="1"/>
    </location>
</feature>
<feature type="compositionally biased region" description="Basic and acidic residues" evidence="1">
    <location>
        <begin position="34"/>
        <end position="48"/>
    </location>
</feature>
<protein>
    <submittedName>
        <fullName evidence="2">Uncharacterized protein</fullName>
    </submittedName>
</protein>
<gene>
    <name evidence="2" type="ORF">TM35_000181000</name>
</gene>
<evidence type="ECO:0000313" key="3">
    <source>
        <dbReference type="Proteomes" id="UP000192257"/>
    </source>
</evidence>
<feature type="region of interest" description="Disordered" evidence="1">
    <location>
        <begin position="1"/>
        <end position="54"/>
    </location>
</feature>
<evidence type="ECO:0000256" key="1">
    <source>
        <dbReference type="SAM" id="MobiDB-lite"/>
    </source>
</evidence>